<sequence length="63" mass="6795">MNRQAFACRLQAFQAVNAPVASCDSQARAANGAAQALDLKKPGRRPPVRRGRFFPARLQGVVS</sequence>
<dbReference type="AlphaFoldDB" id="A0A212LA27"/>
<dbReference type="EMBL" id="FMJC01000002">
    <property type="protein sequence ID" value="SCM74358.1"/>
    <property type="molecule type" value="Genomic_DNA"/>
</dbReference>
<reference evidence="1" key="1">
    <citation type="submission" date="2016-08" db="EMBL/GenBank/DDBJ databases">
        <authorList>
            <person name="Seilhamer J.J."/>
        </authorList>
    </citation>
    <scope>NUCLEOTIDE SEQUENCE</scope>
    <source>
        <strain evidence="1">86-1</strain>
    </source>
</reference>
<accession>A0A212LA27</accession>
<gene>
    <name evidence="1" type="ORF">KL86DES1_21889</name>
</gene>
<evidence type="ECO:0000313" key="1">
    <source>
        <dbReference type="EMBL" id="SCM74358.1"/>
    </source>
</evidence>
<proteinExistence type="predicted"/>
<organism evidence="1">
    <name type="scientific">uncultured Desulfovibrio sp</name>
    <dbReference type="NCBI Taxonomy" id="167968"/>
    <lineage>
        <taxon>Bacteria</taxon>
        <taxon>Pseudomonadati</taxon>
        <taxon>Thermodesulfobacteriota</taxon>
        <taxon>Desulfovibrionia</taxon>
        <taxon>Desulfovibrionales</taxon>
        <taxon>Desulfovibrionaceae</taxon>
        <taxon>Desulfovibrio</taxon>
        <taxon>environmental samples</taxon>
    </lineage>
</organism>
<name>A0A212LA27_9BACT</name>
<protein>
    <submittedName>
        <fullName evidence="1">Uncharacterized protein</fullName>
    </submittedName>
</protein>